<organism evidence="2 3">
    <name type="scientific">Nocardia colli</name>
    <dbReference type="NCBI Taxonomy" id="2545717"/>
    <lineage>
        <taxon>Bacteria</taxon>
        <taxon>Bacillati</taxon>
        <taxon>Actinomycetota</taxon>
        <taxon>Actinomycetes</taxon>
        <taxon>Mycobacteriales</taxon>
        <taxon>Nocardiaceae</taxon>
        <taxon>Nocardia</taxon>
    </lineage>
</organism>
<reference evidence="2 3" key="1">
    <citation type="submission" date="2019-09" db="EMBL/GenBank/DDBJ databases">
        <authorList>
            <person name="Wang X."/>
        </authorList>
    </citation>
    <scope>NUCLEOTIDE SEQUENCE [LARGE SCALE GENOMIC DNA]</scope>
    <source>
        <strain evidence="2 3">CICC 11023</strain>
    </source>
</reference>
<evidence type="ECO:0000313" key="3">
    <source>
        <dbReference type="Proteomes" id="UP000323876"/>
    </source>
</evidence>
<dbReference type="InterPro" id="IPR015330">
    <property type="entry name" value="DNA_primase/pol_bifunc_N"/>
</dbReference>
<sequence>MQRRTPTTVCAACHLYLTPLGGFVSANPLRDAALRAATRGWYVFPLRANAKTPALAGDWSGHATTDADRIRDWWNDNPRRNIAIATGPSALLVVDIDIEDRDPTQPAIPPTAQILRARLAAFTGDSAGLRTFAVRTPSGGAHFYYRAPATPELGCSVGRIGPSIDSRGRGGYVVAAGSRTRAGIYRVIDARPVAELPAALAELLVPLTPQPASNQPDSNPSPAYTNPYLAAIVAGETHRVANPAPNTRNNTVFHAAITLGRLVAGGELTEQQVRTELTAAALDHIGVDGFTHTELDRAITNGLAYGAQRPRHLIADP</sequence>
<dbReference type="Pfam" id="PF09250">
    <property type="entry name" value="Prim-Pol"/>
    <property type="match status" value="1"/>
</dbReference>
<feature type="domain" description="DNA primase/polymerase bifunctional N-terminal" evidence="1">
    <location>
        <begin position="33"/>
        <end position="200"/>
    </location>
</feature>
<proteinExistence type="predicted"/>
<name>A0A5N0DTG6_9NOCA</name>
<dbReference type="AlphaFoldDB" id="A0A5N0DTG6"/>
<gene>
    <name evidence="2" type="ORF">F3087_41615</name>
</gene>
<dbReference type="Proteomes" id="UP000323876">
    <property type="component" value="Unassembled WGS sequence"/>
</dbReference>
<keyword evidence="3" id="KW-1185">Reference proteome</keyword>
<protein>
    <submittedName>
        <fullName evidence="2">Bifunctional DNA primase/polymerase</fullName>
    </submittedName>
</protein>
<evidence type="ECO:0000259" key="1">
    <source>
        <dbReference type="SMART" id="SM00943"/>
    </source>
</evidence>
<accession>A0A5N0DTG6</accession>
<dbReference type="CDD" id="cd04859">
    <property type="entry name" value="Prim_Pol"/>
    <property type="match status" value="1"/>
</dbReference>
<dbReference type="OrthoDB" id="3218228at2"/>
<evidence type="ECO:0000313" key="2">
    <source>
        <dbReference type="EMBL" id="KAA8880372.1"/>
    </source>
</evidence>
<dbReference type="SMART" id="SM00943">
    <property type="entry name" value="Prim-Pol"/>
    <property type="match status" value="1"/>
</dbReference>
<comment type="caution">
    <text evidence="2">The sequence shown here is derived from an EMBL/GenBank/DDBJ whole genome shotgun (WGS) entry which is preliminary data.</text>
</comment>
<dbReference type="SUPFAM" id="SSF56747">
    <property type="entry name" value="Prim-pol domain"/>
    <property type="match status" value="1"/>
</dbReference>
<dbReference type="EMBL" id="VXLC01000035">
    <property type="protein sequence ID" value="KAA8880372.1"/>
    <property type="molecule type" value="Genomic_DNA"/>
</dbReference>